<keyword evidence="2" id="KW-1133">Transmembrane helix</keyword>
<dbReference type="Gene3D" id="3.40.50.1820">
    <property type="entry name" value="alpha/beta hydrolase"/>
    <property type="match status" value="1"/>
</dbReference>
<keyword evidence="1 4" id="KW-0378">Hydrolase</keyword>
<evidence type="ECO:0000256" key="2">
    <source>
        <dbReference type="SAM" id="Phobius"/>
    </source>
</evidence>
<evidence type="ECO:0000313" key="5">
    <source>
        <dbReference type="Proteomes" id="UP000677616"/>
    </source>
</evidence>
<keyword evidence="2" id="KW-0472">Membrane</keyword>
<name>A0ABX7YJN3_9STRE</name>
<feature type="domain" description="Alpha/beta hydrolase fold-3" evidence="3">
    <location>
        <begin position="98"/>
        <end position="305"/>
    </location>
</feature>
<dbReference type="InterPro" id="IPR029058">
    <property type="entry name" value="AB_hydrolase_fold"/>
</dbReference>
<evidence type="ECO:0000259" key="3">
    <source>
        <dbReference type="Pfam" id="PF07859"/>
    </source>
</evidence>
<dbReference type="Proteomes" id="UP000677616">
    <property type="component" value="Chromosome"/>
</dbReference>
<dbReference type="SUPFAM" id="SSF53474">
    <property type="entry name" value="alpha/beta-Hydrolases"/>
    <property type="match status" value="1"/>
</dbReference>
<dbReference type="EMBL" id="CP073084">
    <property type="protein sequence ID" value="QUE54026.1"/>
    <property type="molecule type" value="Genomic_DNA"/>
</dbReference>
<reference evidence="4 5" key="1">
    <citation type="submission" date="2021-04" db="EMBL/GenBank/DDBJ databases">
        <title>Complete genome sequence of a novel Streptococcus species.</title>
        <authorList>
            <person name="Teng J.L.L."/>
        </authorList>
    </citation>
    <scope>NUCLEOTIDE SEQUENCE [LARGE SCALE GENOMIC DNA]</scope>
    <source>
        <strain evidence="4 5">HKU75</strain>
    </source>
</reference>
<dbReference type="RefSeq" id="WP_212570164.1">
    <property type="nucleotide sequence ID" value="NZ_CP073084.1"/>
</dbReference>
<organism evidence="4 5">
    <name type="scientific">Streptococcus oriscaviae</name>
    <dbReference type="NCBI Taxonomy" id="2781599"/>
    <lineage>
        <taxon>Bacteria</taxon>
        <taxon>Bacillati</taxon>
        <taxon>Bacillota</taxon>
        <taxon>Bacilli</taxon>
        <taxon>Lactobacillales</taxon>
        <taxon>Streptococcaceae</taxon>
        <taxon>Streptococcus</taxon>
    </lineage>
</organism>
<keyword evidence="2" id="KW-0812">Transmembrane</keyword>
<dbReference type="PANTHER" id="PTHR48081">
    <property type="entry name" value="AB HYDROLASE SUPERFAMILY PROTEIN C4A8.06C"/>
    <property type="match status" value="1"/>
</dbReference>
<protein>
    <submittedName>
        <fullName evidence="4">Alpha/beta hydrolase</fullName>
    </submittedName>
</protein>
<dbReference type="InterPro" id="IPR050300">
    <property type="entry name" value="GDXG_lipolytic_enzyme"/>
</dbReference>
<accession>A0ABX7YJN3</accession>
<dbReference type="Pfam" id="PF07859">
    <property type="entry name" value="Abhydrolase_3"/>
    <property type="match status" value="1"/>
</dbReference>
<dbReference type="PANTHER" id="PTHR48081:SF6">
    <property type="entry name" value="PEPTIDASE S9 PROLYL OLIGOPEPTIDASE CATALYTIC DOMAIN-CONTAINING PROTEIN"/>
    <property type="match status" value="1"/>
</dbReference>
<feature type="transmembrane region" description="Helical" evidence="2">
    <location>
        <begin position="6"/>
        <end position="27"/>
    </location>
</feature>
<sequence length="348" mass="39094">MDFFSIVLLIVACISVIGIAVAVYVYYHPQLIVGRIQNVLYKNKRPINSYEPFDPPMRMIKENKQLLVTEIGYGTEYPNSFLDILYPSEDTSVRRPTVIYFHGGGFFGGDKRLGDPLAVDDDANRLFEEVAANGFNFVNVNYALVPDYHFPVPLIQMNQAIEFLLQHDFELGLDMQNVVLFGQSAGAVLVGQYGSLLANEEYQKILGITPSIKAERIKALIIDDAPFMTEKFGLKLKLMTGNYLGTMNMQSPTAKKSNAYEFITIGYRPTFLTAGNTDGFPDDMSAFAQKLTEVGTECEYFFVPKNVCELPHGYLNLVKENEHARLCFDHILSFMKKYTGGNGNEQVS</sequence>
<proteinExistence type="predicted"/>
<dbReference type="GO" id="GO:0016787">
    <property type="term" value="F:hydrolase activity"/>
    <property type="evidence" value="ECO:0007669"/>
    <property type="project" value="UniProtKB-KW"/>
</dbReference>
<keyword evidence="5" id="KW-1185">Reference proteome</keyword>
<dbReference type="InterPro" id="IPR013094">
    <property type="entry name" value="AB_hydrolase_3"/>
</dbReference>
<evidence type="ECO:0000256" key="1">
    <source>
        <dbReference type="ARBA" id="ARBA00022801"/>
    </source>
</evidence>
<gene>
    <name evidence="4" type="ORF">INT76_09375</name>
</gene>
<evidence type="ECO:0000313" key="4">
    <source>
        <dbReference type="EMBL" id="QUE54026.1"/>
    </source>
</evidence>